<organism evidence="1 2">
    <name type="scientific">Solitalea canadensis (strain ATCC 29591 / DSM 3403 / JCM 21819 / LMG 8368 / NBRC 15130 / NCIMB 12057 / USAM 9D)</name>
    <name type="common">Flexibacter canadensis</name>
    <dbReference type="NCBI Taxonomy" id="929556"/>
    <lineage>
        <taxon>Bacteria</taxon>
        <taxon>Pseudomonadati</taxon>
        <taxon>Bacteroidota</taxon>
        <taxon>Sphingobacteriia</taxon>
        <taxon>Sphingobacteriales</taxon>
        <taxon>Sphingobacteriaceae</taxon>
        <taxon>Solitalea</taxon>
    </lineage>
</organism>
<accession>H8KX23</accession>
<dbReference type="Gene3D" id="3.90.105.10">
    <property type="entry name" value="Molybdopterin biosynthesis moea protein, domain 2"/>
    <property type="match status" value="1"/>
</dbReference>
<dbReference type="Gene3D" id="3.40.980.10">
    <property type="entry name" value="MoaB/Mog-like domain"/>
    <property type="match status" value="1"/>
</dbReference>
<gene>
    <name evidence="1" type="ordered locus">Solca_3345</name>
</gene>
<dbReference type="RefSeq" id="WP_014681575.1">
    <property type="nucleotide sequence ID" value="NC_017770.1"/>
</dbReference>
<dbReference type="OrthoDB" id="788337at2"/>
<proteinExistence type="predicted"/>
<protein>
    <recommendedName>
        <fullName evidence="3">Molybdopterin molybdenumtransferase</fullName>
    </recommendedName>
</protein>
<keyword evidence="2" id="KW-1185">Reference proteome</keyword>
<dbReference type="HOGENOM" id="CLU_917976_0_0_10"/>
<dbReference type="eggNOG" id="COG0303">
    <property type="taxonomic scope" value="Bacteria"/>
</dbReference>
<name>H8KX23_SOLCM</name>
<sequence length="303" mass="34372">MRSTLTTVEEVLFSINQQFAPSKRIVRIDLADSLNMFLAEDLLLPEKQNIYEHSNFATYETTLKKGTLLRPYELGILHKVDIEQLNVYKPIEVCIQPVYTNLYPSKPIISPIIKSLIKHFEGVNTTLEPMLIKENPDVDFQIKTLIDKSDIILITGYDHHMLAPKFEQFGIKFTTNNIDQTPGNKTLVGFDDHKIVMFLPEEQTGALLNAELYGRAAILKALGRPFEFIKAISASIYENDTHNTHFSIGRYSVFDKDVIVSFQQKVDEIILTDYASANCYVRILPNTTIAKGATVEILPFIGN</sequence>
<evidence type="ECO:0008006" key="3">
    <source>
        <dbReference type="Google" id="ProtNLM"/>
    </source>
</evidence>
<dbReference type="STRING" id="929556.Solca_3345"/>
<evidence type="ECO:0000313" key="2">
    <source>
        <dbReference type="Proteomes" id="UP000007590"/>
    </source>
</evidence>
<dbReference type="InterPro" id="IPR036425">
    <property type="entry name" value="MoaB/Mog-like_dom_sf"/>
</dbReference>
<dbReference type="Proteomes" id="UP000007590">
    <property type="component" value="Chromosome"/>
</dbReference>
<evidence type="ECO:0000313" key="1">
    <source>
        <dbReference type="EMBL" id="AFD08352.1"/>
    </source>
</evidence>
<dbReference type="EMBL" id="CP003349">
    <property type="protein sequence ID" value="AFD08352.1"/>
    <property type="molecule type" value="Genomic_DNA"/>
</dbReference>
<reference evidence="1" key="1">
    <citation type="submission" date="2012-02" db="EMBL/GenBank/DDBJ databases">
        <title>The complete genome of Solitalea canadensis DSM 3403.</title>
        <authorList>
            <consortium name="US DOE Joint Genome Institute (JGI-PGF)"/>
            <person name="Lucas S."/>
            <person name="Copeland A."/>
            <person name="Lapidus A."/>
            <person name="Glavina del Rio T."/>
            <person name="Dalin E."/>
            <person name="Tice H."/>
            <person name="Bruce D."/>
            <person name="Goodwin L."/>
            <person name="Pitluck S."/>
            <person name="Peters L."/>
            <person name="Ovchinnikova G."/>
            <person name="Lu M."/>
            <person name="Kyrpides N."/>
            <person name="Mavromatis K."/>
            <person name="Ivanova N."/>
            <person name="Brettin T."/>
            <person name="Detter J.C."/>
            <person name="Han C."/>
            <person name="Larimer F."/>
            <person name="Land M."/>
            <person name="Hauser L."/>
            <person name="Markowitz V."/>
            <person name="Cheng J.-F."/>
            <person name="Hugenholtz P."/>
            <person name="Woyke T."/>
            <person name="Wu D."/>
            <person name="Spring S."/>
            <person name="Schroeder M."/>
            <person name="Kopitz M."/>
            <person name="Brambilla E."/>
            <person name="Klenk H.-P."/>
            <person name="Eisen J.A."/>
        </authorList>
    </citation>
    <scope>NUCLEOTIDE SEQUENCE</scope>
    <source>
        <strain evidence="1">DSM 3403</strain>
    </source>
</reference>
<dbReference type="KEGG" id="scn:Solca_3345"/>
<dbReference type="AlphaFoldDB" id="H8KX23"/>